<feature type="region of interest" description="Disordered" evidence="1">
    <location>
        <begin position="297"/>
        <end position="381"/>
    </location>
</feature>
<evidence type="ECO:0000313" key="3">
    <source>
        <dbReference type="Proteomes" id="UP000011713"/>
    </source>
</evidence>
<protein>
    <submittedName>
        <fullName evidence="2">Uncharacterized protein</fullName>
    </submittedName>
</protein>
<proteinExistence type="predicted"/>
<dbReference type="eggNOG" id="ENOG502SPXR">
    <property type="taxonomic scope" value="Eukaryota"/>
</dbReference>
<name>M4B5D9_HYAAE</name>
<dbReference type="HOGENOM" id="CLU_538015_0_0_1"/>
<feature type="region of interest" description="Disordered" evidence="1">
    <location>
        <begin position="1"/>
        <end position="98"/>
    </location>
</feature>
<sequence>MRGRRAASKEEKMSSASSPDTAIVTSSSSVPTDRDRPKLRPSEASPIPQKVRSSATTAATELAPSKSLRTKLGVVSEKKGESAATCTSESTSAGSTPSTVVVKSMQALAPALHPDMETVIGGASNAMHVNDLVAVSIRNFQMSQRFHPSSSAHAANAIFSGSPRRLMSTIVPSIQQPPAMYAMAEGGMGVYNLNMRAQQIPLPLHPSLQHQQLSSSYPCPPGYTLQPSIGGVPNYAVATSFPTSNQMQMRMSLPMPVTSQMQSVPSTPTFSSQAMAIAVASAQYHHLPQHVSAVHQGFSGAPLHPRVGASGTPSGTANQSSMSSTSSGLAADSSKHNPRGEVNGTSILNAGVPFSSTTAAATGEKELNTPREEWGSSQTPRSQMIMTEGHASAYELFHQQRLRLMLQERDKQGMTLSSAPSPGQALLTKELEANKERQARQAIMQKGWNSAVDSMVSFNSVSDLSTLDDQQRFDGLLEKVSLSALDPTDGLLDQTVDIISGDDTVDL</sequence>
<dbReference type="Proteomes" id="UP000011713">
    <property type="component" value="Unassembled WGS sequence"/>
</dbReference>
<dbReference type="AlphaFoldDB" id="M4B5D9"/>
<feature type="compositionally biased region" description="Low complexity" evidence="1">
    <location>
        <begin position="82"/>
        <end position="96"/>
    </location>
</feature>
<dbReference type="STRING" id="559515.M4B5D9"/>
<feature type="compositionally biased region" description="Basic and acidic residues" evidence="1">
    <location>
        <begin position="363"/>
        <end position="374"/>
    </location>
</feature>
<dbReference type="InParanoid" id="M4B5D9"/>
<evidence type="ECO:0000313" key="2">
    <source>
        <dbReference type="EnsemblProtists" id="HpaP801489"/>
    </source>
</evidence>
<dbReference type="EnsemblProtists" id="HpaT801489">
    <property type="protein sequence ID" value="HpaP801489"/>
    <property type="gene ID" value="HpaG801489"/>
</dbReference>
<accession>M4B5D9</accession>
<feature type="compositionally biased region" description="Low complexity" evidence="1">
    <location>
        <begin position="314"/>
        <end position="332"/>
    </location>
</feature>
<organism evidence="2 3">
    <name type="scientific">Hyaloperonospora arabidopsidis (strain Emoy2)</name>
    <name type="common">Downy mildew agent</name>
    <name type="synonym">Peronospora arabidopsidis</name>
    <dbReference type="NCBI Taxonomy" id="559515"/>
    <lineage>
        <taxon>Eukaryota</taxon>
        <taxon>Sar</taxon>
        <taxon>Stramenopiles</taxon>
        <taxon>Oomycota</taxon>
        <taxon>Peronosporomycetes</taxon>
        <taxon>Peronosporales</taxon>
        <taxon>Peronosporaceae</taxon>
        <taxon>Hyaloperonospora</taxon>
    </lineage>
</organism>
<reference evidence="3" key="1">
    <citation type="journal article" date="2010" name="Science">
        <title>Signatures of adaptation to obligate biotrophy in the Hyaloperonospora arabidopsidis genome.</title>
        <authorList>
            <person name="Baxter L."/>
            <person name="Tripathy S."/>
            <person name="Ishaque N."/>
            <person name="Boot N."/>
            <person name="Cabral A."/>
            <person name="Kemen E."/>
            <person name="Thines M."/>
            <person name="Ah-Fong A."/>
            <person name="Anderson R."/>
            <person name="Badejoko W."/>
            <person name="Bittner-Eddy P."/>
            <person name="Boore J.L."/>
            <person name="Chibucos M.C."/>
            <person name="Coates M."/>
            <person name="Dehal P."/>
            <person name="Delehaunty K."/>
            <person name="Dong S."/>
            <person name="Downton P."/>
            <person name="Dumas B."/>
            <person name="Fabro G."/>
            <person name="Fronick C."/>
            <person name="Fuerstenberg S.I."/>
            <person name="Fulton L."/>
            <person name="Gaulin E."/>
            <person name="Govers F."/>
            <person name="Hughes L."/>
            <person name="Humphray S."/>
            <person name="Jiang R.H."/>
            <person name="Judelson H."/>
            <person name="Kamoun S."/>
            <person name="Kyung K."/>
            <person name="Meijer H."/>
            <person name="Minx P."/>
            <person name="Morris P."/>
            <person name="Nelson J."/>
            <person name="Phuntumart V."/>
            <person name="Qutob D."/>
            <person name="Rehmany A."/>
            <person name="Rougon-Cardoso A."/>
            <person name="Ryden P."/>
            <person name="Torto-Alalibo T."/>
            <person name="Studholme D."/>
            <person name="Wang Y."/>
            <person name="Win J."/>
            <person name="Wood J."/>
            <person name="Clifton S.W."/>
            <person name="Rogers J."/>
            <person name="Van den Ackerveken G."/>
            <person name="Jones J.D."/>
            <person name="McDowell J.M."/>
            <person name="Beynon J."/>
            <person name="Tyler B.M."/>
        </authorList>
    </citation>
    <scope>NUCLEOTIDE SEQUENCE [LARGE SCALE GENOMIC DNA]</scope>
    <source>
        <strain evidence="3">Emoy2</strain>
    </source>
</reference>
<feature type="compositionally biased region" description="Polar residues" evidence="1">
    <location>
        <begin position="343"/>
        <end position="360"/>
    </location>
</feature>
<feature type="compositionally biased region" description="Basic and acidic residues" evidence="1">
    <location>
        <begin position="32"/>
        <end position="41"/>
    </location>
</feature>
<evidence type="ECO:0000256" key="1">
    <source>
        <dbReference type="SAM" id="MobiDB-lite"/>
    </source>
</evidence>
<feature type="compositionally biased region" description="Polar residues" evidence="1">
    <location>
        <begin position="19"/>
        <end position="31"/>
    </location>
</feature>
<keyword evidence="3" id="KW-1185">Reference proteome</keyword>
<dbReference type="EMBL" id="JH598388">
    <property type="status" value="NOT_ANNOTATED_CDS"/>
    <property type="molecule type" value="Genomic_DNA"/>
</dbReference>
<reference evidence="2" key="2">
    <citation type="submission" date="2015-06" db="UniProtKB">
        <authorList>
            <consortium name="EnsemblProtists"/>
        </authorList>
    </citation>
    <scope>IDENTIFICATION</scope>
    <source>
        <strain evidence="2">Emoy2</strain>
    </source>
</reference>
<dbReference type="VEuPathDB" id="FungiDB:HpaG801489"/>